<reference evidence="1 2" key="1">
    <citation type="submission" date="2023-08" db="EMBL/GenBank/DDBJ databases">
        <title>Black Yeasts Isolated from many extreme environments.</title>
        <authorList>
            <person name="Coleine C."/>
            <person name="Stajich J.E."/>
            <person name="Selbmann L."/>
        </authorList>
    </citation>
    <scope>NUCLEOTIDE SEQUENCE [LARGE SCALE GENOMIC DNA]</scope>
    <source>
        <strain evidence="1 2">CCFEE 5910</strain>
    </source>
</reference>
<name>A0AAN7SZH6_9EURO</name>
<protein>
    <submittedName>
        <fullName evidence="1">Uncharacterized protein</fullName>
    </submittedName>
</protein>
<comment type="caution">
    <text evidence="1">The sequence shown here is derived from an EMBL/GenBank/DDBJ whole genome shotgun (WGS) entry which is preliminary data.</text>
</comment>
<accession>A0AAN7SZH6</accession>
<dbReference type="EMBL" id="JAVRRJ010000004">
    <property type="protein sequence ID" value="KAK5085883.1"/>
    <property type="molecule type" value="Genomic_DNA"/>
</dbReference>
<proteinExistence type="predicted"/>
<evidence type="ECO:0000313" key="2">
    <source>
        <dbReference type="Proteomes" id="UP001309876"/>
    </source>
</evidence>
<dbReference type="Proteomes" id="UP001309876">
    <property type="component" value="Unassembled WGS sequence"/>
</dbReference>
<organism evidence="1 2">
    <name type="scientific">Lithohypha guttulata</name>
    <dbReference type="NCBI Taxonomy" id="1690604"/>
    <lineage>
        <taxon>Eukaryota</taxon>
        <taxon>Fungi</taxon>
        <taxon>Dikarya</taxon>
        <taxon>Ascomycota</taxon>
        <taxon>Pezizomycotina</taxon>
        <taxon>Eurotiomycetes</taxon>
        <taxon>Chaetothyriomycetidae</taxon>
        <taxon>Chaetothyriales</taxon>
        <taxon>Trichomeriaceae</taxon>
        <taxon>Lithohypha</taxon>
    </lineage>
</organism>
<keyword evidence="2" id="KW-1185">Reference proteome</keyword>
<dbReference type="AlphaFoldDB" id="A0AAN7SZH6"/>
<gene>
    <name evidence="1" type="ORF">LTR05_005172</name>
</gene>
<evidence type="ECO:0000313" key="1">
    <source>
        <dbReference type="EMBL" id="KAK5085883.1"/>
    </source>
</evidence>
<sequence>MAQAKGTIPSLAPERVCRKMFTDSRYIRDRIWPRTLTIEEKVSVKGVVKQLAQHSKFTWLRGHITEVVFNEVSSYALSTQPHWKGLALACPGLRSFHIHQRARRGYVDWDPREYEEIAVAEDPDDRNLQAIQPKTFEKLAACLHRNHGDNYTVTVESCIWWSLTLTSPQECLKKLQARQARYGF</sequence>